<dbReference type="Proteomes" id="UP000256964">
    <property type="component" value="Unassembled WGS sequence"/>
</dbReference>
<protein>
    <recommendedName>
        <fullName evidence="3">Protein kinase domain-containing protein</fullName>
    </recommendedName>
</protein>
<dbReference type="Gene3D" id="1.10.510.10">
    <property type="entry name" value="Transferase(Phosphotransferase) domain 1"/>
    <property type="match status" value="1"/>
</dbReference>
<evidence type="ECO:0000313" key="2">
    <source>
        <dbReference type="Proteomes" id="UP000256964"/>
    </source>
</evidence>
<name>A0A371DM94_9APHY</name>
<dbReference type="SUPFAM" id="SSF56112">
    <property type="entry name" value="Protein kinase-like (PK-like)"/>
    <property type="match status" value="1"/>
</dbReference>
<gene>
    <name evidence="1" type="ORF">OH76DRAFT_1415787</name>
</gene>
<reference evidence="1 2" key="1">
    <citation type="journal article" date="2018" name="Biotechnol. Biofuels">
        <title>Integrative visual omics of the white-rot fungus Polyporus brumalis exposes the biotechnological potential of its oxidative enzymes for delignifying raw plant biomass.</title>
        <authorList>
            <person name="Miyauchi S."/>
            <person name="Rancon A."/>
            <person name="Drula E."/>
            <person name="Hage H."/>
            <person name="Chaduli D."/>
            <person name="Favel A."/>
            <person name="Grisel S."/>
            <person name="Henrissat B."/>
            <person name="Herpoel-Gimbert I."/>
            <person name="Ruiz-Duenas F.J."/>
            <person name="Chevret D."/>
            <person name="Hainaut M."/>
            <person name="Lin J."/>
            <person name="Wang M."/>
            <person name="Pangilinan J."/>
            <person name="Lipzen A."/>
            <person name="Lesage-Meessen L."/>
            <person name="Navarro D."/>
            <person name="Riley R."/>
            <person name="Grigoriev I.V."/>
            <person name="Zhou S."/>
            <person name="Raouche S."/>
            <person name="Rosso M.N."/>
        </authorList>
    </citation>
    <scope>NUCLEOTIDE SEQUENCE [LARGE SCALE GENOMIC DNA]</scope>
    <source>
        <strain evidence="1 2">BRFM 1820</strain>
    </source>
</reference>
<keyword evidence="2" id="KW-1185">Reference proteome</keyword>
<dbReference type="InterPro" id="IPR011009">
    <property type="entry name" value="Kinase-like_dom_sf"/>
</dbReference>
<dbReference type="EMBL" id="KZ857386">
    <property type="protein sequence ID" value="RDX53638.1"/>
    <property type="molecule type" value="Genomic_DNA"/>
</dbReference>
<evidence type="ECO:0008006" key="3">
    <source>
        <dbReference type="Google" id="ProtNLM"/>
    </source>
</evidence>
<proteinExistence type="predicted"/>
<evidence type="ECO:0000313" key="1">
    <source>
        <dbReference type="EMBL" id="RDX53638.1"/>
    </source>
</evidence>
<accession>A0A371DM94</accession>
<organism evidence="1 2">
    <name type="scientific">Lentinus brumalis</name>
    <dbReference type="NCBI Taxonomy" id="2498619"/>
    <lineage>
        <taxon>Eukaryota</taxon>
        <taxon>Fungi</taxon>
        <taxon>Dikarya</taxon>
        <taxon>Basidiomycota</taxon>
        <taxon>Agaricomycotina</taxon>
        <taxon>Agaricomycetes</taxon>
        <taxon>Polyporales</taxon>
        <taxon>Polyporaceae</taxon>
        <taxon>Lentinus</taxon>
    </lineage>
</organism>
<sequence length="440" mass="48226">MVALKIFDCGRRGIEEFMQELEAYVRLNREQWGACSGCTASAGHKPTVAEGHLKPSNIMLRSCATRAREGGPGEEISVRKRELVLVDLVIVDFATSASTEAAGYSMIGTNVYRPPEVTLGEPLFSPSCSVVERMKTLERVIEPVSVDMAHHAWTRFPSLFQVCGTSVRVVAPRGDLATMQRLRRLGRLPNLAVRLGGNRCLSVCLSMLRLQPQSRVTSVEMLQGAGAMHRLFGVSDRRSELAQKLYGSRNVCFARPDHCGPGNMNDIQGLEELLRLGGSDCWLRAWAPTVPFRVATTTTTSAYSSLVSLLRSLSRILCSVHFGIIFTWVLRTLDLDQSSMNGRQRCQASTALRFDSTNSTPCQPPASLGQSSLVRKLRLADALGHASVRFAYIHADPRGVPHSCVVRTLCAADDPPVVSDVDSRYTLCVSVELPLLVPQI</sequence>
<dbReference type="AlphaFoldDB" id="A0A371DM94"/>